<organism evidence="2 3">
    <name type="scientific">Parafrankia soli</name>
    <dbReference type="NCBI Taxonomy" id="2599596"/>
    <lineage>
        <taxon>Bacteria</taxon>
        <taxon>Bacillati</taxon>
        <taxon>Actinomycetota</taxon>
        <taxon>Actinomycetes</taxon>
        <taxon>Frankiales</taxon>
        <taxon>Frankiaceae</taxon>
        <taxon>Parafrankia</taxon>
    </lineage>
</organism>
<keyword evidence="1" id="KW-0812">Transmembrane</keyword>
<keyword evidence="1" id="KW-0472">Membrane</keyword>
<keyword evidence="1" id="KW-1133">Transmembrane helix</keyword>
<dbReference type="OrthoDB" id="3216705at2"/>
<protein>
    <submittedName>
        <fullName evidence="2">Uncharacterized protein</fullName>
    </submittedName>
</protein>
<feature type="transmembrane region" description="Helical" evidence="1">
    <location>
        <begin position="34"/>
        <end position="56"/>
    </location>
</feature>
<reference evidence="3" key="1">
    <citation type="submission" date="2016-07" db="EMBL/GenBank/DDBJ databases">
        <title>Frankia sp. NRRL B-16219 Genome sequencing.</title>
        <authorList>
            <person name="Ghodhbane-Gtari F."/>
            <person name="Swanson E."/>
            <person name="Gueddou A."/>
            <person name="Louati M."/>
            <person name="Nouioui I."/>
            <person name="Hezbri K."/>
            <person name="Abebe-Akele F."/>
            <person name="Simpson S."/>
            <person name="Morris K."/>
            <person name="Thomas K."/>
            <person name="Gtari M."/>
            <person name="Tisa L.S."/>
        </authorList>
    </citation>
    <scope>NUCLEOTIDE SEQUENCE [LARGE SCALE GENOMIC DNA]</scope>
    <source>
        <strain evidence="3">NRRL B-16219</strain>
    </source>
</reference>
<keyword evidence="3" id="KW-1185">Reference proteome</keyword>
<dbReference type="SUPFAM" id="SSF103473">
    <property type="entry name" value="MFS general substrate transporter"/>
    <property type="match status" value="1"/>
</dbReference>
<dbReference type="EMBL" id="MAXA01000278">
    <property type="protein sequence ID" value="OHV19694.1"/>
    <property type="molecule type" value="Genomic_DNA"/>
</dbReference>
<comment type="caution">
    <text evidence="2">The sequence shown here is derived from an EMBL/GenBank/DDBJ whole genome shotgun (WGS) entry which is preliminary data.</text>
</comment>
<feature type="transmembrane region" description="Helical" evidence="1">
    <location>
        <begin position="68"/>
        <end position="87"/>
    </location>
</feature>
<gene>
    <name evidence="2" type="ORF">BBK14_29115</name>
</gene>
<dbReference type="Proteomes" id="UP000179769">
    <property type="component" value="Unassembled WGS sequence"/>
</dbReference>
<evidence type="ECO:0000256" key="1">
    <source>
        <dbReference type="SAM" id="Phobius"/>
    </source>
</evidence>
<feature type="transmembrane region" description="Helical" evidence="1">
    <location>
        <begin position="107"/>
        <end position="125"/>
    </location>
</feature>
<dbReference type="InterPro" id="IPR036259">
    <property type="entry name" value="MFS_trans_sf"/>
</dbReference>
<proteinExistence type="predicted"/>
<dbReference type="AlphaFoldDB" id="A0A1S1PI34"/>
<evidence type="ECO:0000313" key="3">
    <source>
        <dbReference type="Proteomes" id="UP000179769"/>
    </source>
</evidence>
<name>A0A1S1PI34_9ACTN</name>
<evidence type="ECO:0000313" key="2">
    <source>
        <dbReference type="EMBL" id="OHV19694.1"/>
    </source>
</evidence>
<accession>A0A1S1PI34</accession>
<sequence length="142" mass="14760">MALTALGGLAALGYGIDGLLSETRATNPHNSLRWLIAGVLAHDVLLVPAVALVGLLLSRAVPGPYRAVVQGALIVSGSVAAASLPLWRGYGGTPGNATVDALPYGRNLLIVLGAVWAAATVIMVFRRRRSRRSRRTGPARGM</sequence>